<dbReference type="GO" id="GO:0007165">
    <property type="term" value="P:signal transduction"/>
    <property type="evidence" value="ECO:0007669"/>
    <property type="project" value="InterPro"/>
</dbReference>
<dbReference type="Pfam" id="PF00069">
    <property type="entry name" value="Pkinase"/>
    <property type="match status" value="1"/>
</dbReference>
<comment type="catalytic activity">
    <reaction evidence="7">
        <text>L-threonyl-[protein] + ATP = O-phospho-L-threonyl-[protein] + ADP + H(+)</text>
        <dbReference type="Rhea" id="RHEA:46608"/>
        <dbReference type="Rhea" id="RHEA-COMP:11060"/>
        <dbReference type="Rhea" id="RHEA-COMP:11605"/>
        <dbReference type="ChEBI" id="CHEBI:15378"/>
        <dbReference type="ChEBI" id="CHEBI:30013"/>
        <dbReference type="ChEBI" id="CHEBI:30616"/>
        <dbReference type="ChEBI" id="CHEBI:61977"/>
        <dbReference type="ChEBI" id="CHEBI:456216"/>
        <dbReference type="EC" id="2.7.11.13"/>
    </reaction>
</comment>
<dbReference type="SUPFAM" id="SSF46585">
    <property type="entry name" value="HR1 repeat"/>
    <property type="match status" value="2"/>
</dbReference>
<dbReference type="InterPro" id="IPR011009">
    <property type="entry name" value="Kinase-like_dom_sf"/>
</dbReference>
<organism evidence="13 14">
    <name type="scientific">Strongylus vulgaris</name>
    <name type="common">Blood worm</name>
    <dbReference type="NCBI Taxonomy" id="40348"/>
    <lineage>
        <taxon>Eukaryota</taxon>
        <taxon>Metazoa</taxon>
        <taxon>Ecdysozoa</taxon>
        <taxon>Nematoda</taxon>
        <taxon>Chromadorea</taxon>
        <taxon>Rhabditida</taxon>
        <taxon>Rhabditina</taxon>
        <taxon>Rhabditomorpha</taxon>
        <taxon>Strongyloidea</taxon>
        <taxon>Strongylidae</taxon>
        <taxon>Strongylus</taxon>
    </lineage>
</organism>
<keyword evidence="2" id="KW-0597">Phosphoprotein</keyword>
<keyword evidence="3" id="KW-0808">Transferase</keyword>
<keyword evidence="1" id="KW-0723">Serine/threonine-protein kinase</keyword>
<evidence type="ECO:0000256" key="5">
    <source>
        <dbReference type="ARBA" id="ARBA00022777"/>
    </source>
</evidence>
<dbReference type="GO" id="GO:0005524">
    <property type="term" value="F:ATP binding"/>
    <property type="evidence" value="ECO:0007669"/>
    <property type="project" value="UniProtKB-UniRule"/>
</dbReference>
<dbReference type="PROSITE" id="PS00107">
    <property type="entry name" value="PROTEIN_KINASE_ATP"/>
    <property type="match status" value="1"/>
</dbReference>
<evidence type="ECO:0000256" key="4">
    <source>
        <dbReference type="ARBA" id="ARBA00022741"/>
    </source>
</evidence>
<dbReference type="PANTHER" id="PTHR24351">
    <property type="entry name" value="RIBOSOMAL PROTEIN S6 KINASE"/>
    <property type="match status" value="1"/>
</dbReference>
<reference evidence="13 14" key="1">
    <citation type="submission" date="2018-11" db="EMBL/GenBank/DDBJ databases">
        <authorList>
            <consortium name="Pathogen Informatics"/>
        </authorList>
    </citation>
    <scope>NUCLEOTIDE SEQUENCE [LARGE SCALE GENOMIC DNA]</scope>
</reference>
<evidence type="ECO:0000256" key="8">
    <source>
        <dbReference type="ARBA" id="ARBA00047470"/>
    </source>
</evidence>
<dbReference type="OrthoDB" id="63267at2759"/>
<dbReference type="PROSITE" id="PS00108">
    <property type="entry name" value="PROTEIN_KINASE_ST"/>
    <property type="match status" value="1"/>
</dbReference>
<feature type="compositionally biased region" description="Basic and acidic residues" evidence="11">
    <location>
        <begin position="124"/>
        <end position="136"/>
    </location>
</feature>
<evidence type="ECO:0000256" key="3">
    <source>
        <dbReference type="ARBA" id="ARBA00022679"/>
    </source>
</evidence>
<name>A0A3P7KVL2_STRVU</name>
<dbReference type="InterPro" id="IPR011072">
    <property type="entry name" value="HR1_rho-bd"/>
</dbReference>
<dbReference type="Gene3D" id="1.10.510.10">
    <property type="entry name" value="Transferase(Phosphotransferase) domain 1"/>
    <property type="match status" value="1"/>
</dbReference>
<feature type="binding site" evidence="9">
    <location>
        <position position="641"/>
    </location>
    <ligand>
        <name>ATP</name>
        <dbReference type="ChEBI" id="CHEBI:30616"/>
    </ligand>
</feature>
<dbReference type="InterPro" id="IPR008271">
    <property type="entry name" value="Ser/Thr_kinase_AS"/>
</dbReference>
<dbReference type="InterPro" id="IPR017892">
    <property type="entry name" value="Pkinase_C"/>
</dbReference>
<keyword evidence="10" id="KW-0175">Coiled coil</keyword>
<dbReference type="Proteomes" id="UP000270094">
    <property type="component" value="Unassembled WGS sequence"/>
</dbReference>
<dbReference type="FunFam" id="1.10.510.10:FF:000210">
    <property type="entry name" value="Non-specific serine/threonine protein kinase"/>
    <property type="match status" value="1"/>
</dbReference>
<evidence type="ECO:0000256" key="2">
    <source>
        <dbReference type="ARBA" id="ARBA00022553"/>
    </source>
</evidence>
<dbReference type="InterPro" id="IPR017441">
    <property type="entry name" value="Protein_kinase_ATP_BS"/>
</dbReference>
<keyword evidence="14" id="KW-1185">Reference proteome</keyword>
<comment type="catalytic activity">
    <reaction evidence="8">
        <text>L-seryl-[protein] + ATP = O-phospho-L-seryl-[protein] + ADP + H(+)</text>
        <dbReference type="Rhea" id="RHEA:17989"/>
        <dbReference type="Rhea" id="RHEA-COMP:9863"/>
        <dbReference type="Rhea" id="RHEA-COMP:11604"/>
        <dbReference type="ChEBI" id="CHEBI:15378"/>
        <dbReference type="ChEBI" id="CHEBI:29999"/>
        <dbReference type="ChEBI" id="CHEBI:30616"/>
        <dbReference type="ChEBI" id="CHEBI:83421"/>
        <dbReference type="ChEBI" id="CHEBI:456216"/>
        <dbReference type="EC" id="2.7.11.13"/>
    </reaction>
</comment>
<evidence type="ECO:0000313" key="13">
    <source>
        <dbReference type="EMBL" id="VDM74405.1"/>
    </source>
</evidence>
<feature type="region of interest" description="Disordered" evidence="11">
    <location>
        <begin position="290"/>
        <end position="321"/>
    </location>
</feature>
<dbReference type="Pfam" id="PF00433">
    <property type="entry name" value="Pkinase_C"/>
    <property type="match status" value="1"/>
</dbReference>
<dbReference type="InterPro" id="IPR000719">
    <property type="entry name" value="Prot_kinase_dom"/>
</dbReference>
<keyword evidence="6 9" id="KW-0067">ATP-binding</keyword>
<protein>
    <recommendedName>
        <fullName evidence="12">Protein kinase domain-containing protein</fullName>
    </recommendedName>
</protein>
<dbReference type="SMART" id="SM00220">
    <property type="entry name" value="S_TKc"/>
    <property type="match status" value="1"/>
</dbReference>
<evidence type="ECO:0000256" key="6">
    <source>
        <dbReference type="ARBA" id="ARBA00022840"/>
    </source>
</evidence>
<dbReference type="InterPro" id="IPR036274">
    <property type="entry name" value="HR1_rpt_sf"/>
</dbReference>
<sequence>MADVVPSAARGSTLFQESAAGSCESLPKEVTELAEKYQFSINHDRSIQKEVIELKKFIRTAVKKQMKIKAGYVQMQKATNAKKQADNLKREVRDLSDQISDMQEDLQILDVYDTGAFDDEESRDDPIVNRTPDDLSNEVDVRSGHQIVENARLSALQKDLEKEMKVKDGLEKFMSSNTSASKRYLEDSKNMLDVSGFISDSKAKIALLRMQIEKIAHQEHDVNSNNDEGAKNMIKILRAQRKTDHKGLNDAQQTLILAEEKVELLLMALKKYIDQLPPDSTRRKELLNEMEETRMPSSSPQARHADRRFSPPGSAPSSPPNIRLIGCQNLVSEIPGRIPRAEALGATASSCLTAEMFPTFLFLIVVAHITLRKVIFSVVMRQSDEVLALLRVDSRIVGLTETRPLSQQAWDQRFSVDLDRSKELEIEVFYRDSRSMCAFTVVKLGNFVEPTGQAGMVLHMEPQGDLFAEFKYLNPVVSRKPKLERQKRLFKVKERKDMAGAKKQLGVHALSRMLRGRENEPVVDYGAGTQSGTLSSSSYCFSSFNTVADHRRRKSIPIIPSQADGAAAQPSTICSNAFYDSNSDNLQIIKQKAPIATPPSVSKGTNLCIDMFRMVSVLGRGHFGKVILAQYKPNSTYYALKILKKGDILGRDEVESLMVEKRIFEVRNFQTQIVILLIFHVMRIKVATHSRHPFLVNSFGMGGDLMRHIHDDIFSEERSCFYAACVLLGLEFLHKNNIIYRDLKLDNLLLDNDGFVKLADFGLCKEGMGPTDKTSTFCGTPEFLAPEVLTESSYTRAIDWWGLGVLIFEMLVGEPPFSGDDEEEIFDSIVNDEVRYPRFLSIESISIMRRVHVSNFDEEFTKEKPRFSSAKDKHIITEADQQLFASFDFSLID</sequence>
<gene>
    <name evidence="13" type="ORF">SVUK_LOCUS9403</name>
</gene>
<evidence type="ECO:0000256" key="11">
    <source>
        <dbReference type="SAM" id="MobiDB-lite"/>
    </source>
</evidence>
<keyword evidence="4 9" id="KW-0547">Nucleotide-binding</keyword>
<dbReference type="SUPFAM" id="SSF56112">
    <property type="entry name" value="Protein kinase-like (PK-like)"/>
    <property type="match status" value="1"/>
</dbReference>
<accession>A0A3P7KVL2</accession>
<evidence type="ECO:0000256" key="10">
    <source>
        <dbReference type="SAM" id="Coils"/>
    </source>
</evidence>
<proteinExistence type="predicted"/>
<feature type="domain" description="Protein kinase" evidence="12">
    <location>
        <begin position="612"/>
        <end position="893"/>
    </location>
</feature>
<dbReference type="Gene3D" id="3.30.200.20">
    <property type="entry name" value="Phosphorylase Kinase, domain 1"/>
    <property type="match status" value="1"/>
</dbReference>
<dbReference type="Gene3D" id="1.10.287.160">
    <property type="entry name" value="HR1 repeat"/>
    <property type="match status" value="3"/>
</dbReference>
<evidence type="ECO:0000256" key="7">
    <source>
        <dbReference type="ARBA" id="ARBA00047272"/>
    </source>
</evidence>
<keyword evidence="5" id="KW-0418">Kinase</keyword>
<evidence type="ECO:0000259" key="12">
    <source>
        <dbReference type="PROSITE" id="PS50011"/>
    </source>
</evidence>
<dbReference type="PROSITE" id="PS50011">
    <property type="entry name" value="PROTEIN_KINASE_DOM"/>
    <property type="match status" value="1"/>
</dbReference>
<evidence type="ECO:0000256" key="1">
    <source>
        <dbReference type="ARBA" id="ARBA00022527"/>
    </source>
</evidence>
<dbReference type="EMBL" id="UYYB01094467">
    <property type="protein sequence ID" value="VDM74405.1"/>
    <property type="molecule type" value="Genomic_DNA"/>
</dbReference>
<feature type="coiled-coil region" evidence="10">
    <location>
        <begin position="75"/>
        <end position="105"/>
    </location>
</feature>
<dbReference type="AlphaFoldDB" id="A0A3P7KVL2"/>
<dbReference type="GO" id="GO:0004697">
    <property type="term" value="F:diacylglycerol-dependent serine/threonine kinase activity"/>
    <property type="evidence" value="ECO:0007669"/>
    <property type="project" value="UniProtKB-EC"/>
</dbReference>
<evidence type="ECO:0000313" key="14">
    <source>
        <dbReference type="Proteomes" id="UP000270094"/>
    </source>
</evidence>
<evidence type="ECO:0000256" key="9">
    <source>
        <dbReference type="PROSITE-ProRule" id="PRU10141"/>
    </source>
</evidence>
<feature type="region of interest" description="Disordered" evidence="11">
    <location>
        <begin position="117"/>
        <end position="136"/>
    </location>
</feature>
<dbReference type="SMART" id="SM00742">
    <property type="entry name" value="Hr1"/>
    <property type="match status" value="2"/>
</dbReference>